<dbReference type="AlphaFoldDB" id="A0A951Q6D0"/>
<dbReference type="NCBIfam" id="TIGR03898">
    <property type="entry name" value="lanti_MRSA_kill"/>
    <property type="match status" value="1"/>
</dbReference>
<proteinExistence type="predicted"/>
<name>A0A951Q6D0_9NOST</name>
<sequence>MQHEDIIRAWKDEEYRNSLSEEQRAQLPENPAGIVELSDEAMQNVGGGGFLSLFGCGKPGGNTSNPVLGLCFNTGGVTCIGGGNTGNPVLGLCAKTVGLTCSTAKVGKFNACNLL</sequence>
<reference evidence="1" key="1">
    <citation type="submission" date="2021-05" db="EMBL/GenBank/DDBJ databases">
        <authorList>
            <person name="Pietrasiak N."/>
            <person name="Ward R."/>
            <person name="Stajich J.E."/>
            <person name="Kurbessoian T."/>
        </authorList>
    </citation>
    <scope>NUCLEOTIDE SEQUENCE</scope>
    <source>
        <strain evidence="1">JT2-VF2</strain>
    </source>
</reference>
<evidence type="ECO:0000313" key="1">
    <source>
        <dbReference type="EMBL" id="MBW4564990.1"/>
    </source>
</evidence>
<reference evidence="1" key="2">
    <citation type="journal article" date="2022" name="Microbiol. Resour. Announc.">
        <title>Metagenome Sequencing to Explore Phylogenomics of Terrestrial Cyanobacteria.</title>
        <authorList>
            <person name="Ward R.D."/>
            <person name="Stajich J.E."/>
            <person name="Johansen J.R."/>
            <person name="Huntemann M."/>
            <person name="Clum A."/>
            <person name="Foster B."/>
            <person name="Foster B."/>
            <person name="Roux S."/>
            <person name="Palaniappan K."/>
            <person name="Varghese N."/>
            <person name="Mukherjee S."/>
            <person name="Reddy T.B.K."/>
            <person name="Daum C."/>
            <person name="Copeland A."/>
            <person name="Chen I.A."/>
            <person name="Ivanova N.N."/>
            <person name="Kyrpides N.C."/>
            <person name="Shapiro N."/>
            <person name="Eloe-Fadrosh E.A."/>
            <person name="Pietrasiak N."/>
        </authorList>
    </citation>
    <scope>NUCLEOTIDE SEQUENCE</scope>
    <source>
        <strain evidence="1">JT2-VF2</strain>
    </source>
</reference>
<accession>A0A951Q6D0</accession>
<gene>
    <name evidence="1" type="ORF">KME32_28570</name>
</gene>
<dbReference type="EMBL" id="JAHHHN010000029">
    <property type="protein sequence ID" value="MBW4564990.1"/>
    <property type="molecule type" value="Genomic_DNA"/>
</dbReference>
<dbReference type="InterPro" id="IPR027635">
    <property type="entry name" value="Lantibiotic2_lead_pep_dom"/>
</dbReference>
<organism evidence="1 2">
    <name type="scientific">Mojavia pulchra JT2-VF2</name>
    <dbReference type="NCBI Taxonomy" id="287848"/>
    <lineage>
        <taxon>Bacteria</taxon>
        <taxon>Bacillati</taxon>
        <taxon>Cyanobacteriota</taxon>
        <taxon>Cyanophyceae</taxon>
        <taxon>Nostocales</taxon>
        <taxon>Nostocaceae</taxon>
    </lineage>
</organism>
<dbReference type="Proteomes" id="UP000715781">
    <property type="component" value="Unassembled WGS sequence"/>
</dbReference>
<comment type="caution">
    <text evidence="1">The sequence shown here is derived from an EMBL/GenBank/DDBJ whole genome shotgun (WGS) entry which is preliminary data.</text>
</comment>
<protein>
    <submittedName>
        <fullName evidence="1">Mersacidin/lichenicidin family type 2 lantibiotic</fullName>
    </submittedName>
</protein>
<dbReference type="GO" id="GO:0042742">
    <property type="term" value="P:defense response to bacterium"/>
    <property type="evidence" value="ECO:0007669"/>
    <property type="project" value="InterPro"/>
</dbReference>
<evidence type="ECO:0000313" key="2">
    <source>
        <dbReference type="Proteomes" id="UP000715781"/>
    </source>
</evidence>